<evidence type="ECO:0000313" key="1">
    <source>
        <dbReference type="Proteomes" id="UP000515154"/>
    </source>
</evidence>
<dbReference type="RefSeq" id="XP_029654029.1">
    <property type="nucleotide sequence ID" value="XM_029798169.1"/>
</dbReference>
<dbReference type="PANTHER" id="PTHR19446">
    <property type="entry name" value="REVERSE TRANSCRIPTASES"/>
    <property type="match status" value="1"/>
</dbReference>
<evidence type="ECO:0000313" key="2">
    <source>
        <dbReference type="RefSeq" id="XP_029654029.1"/>
    </source>
</evidence>
<accession>A0A6P7TPD0</accession>
<sequence>MHRARHKTTWTGFINIYNQIDYIICRSKDKALFTDARSYGGSNIDSDHKMVIARISLNKHLNNTNIKGRQDILRKRILDLNGLSIQQMGDNYRKYLDTYLGSVETNQPFPKLWGQIQESIRGAAEKQLMDREMVTTSPNGTTEISLLAKKQKSIWLQYLNTENKHIKEKLGRERLNIKKKIKKCVFYMSRKEAEIQIKAMEALKDNGRSNSKGIDGYTGHPRKLELEITPAEVQRACADLKNNKSPGPDGLGPELLKYGSEKLNVLIADLFNGMFKTNNHLPLGRGILVPVQKPNKAKGKVENLRPVILMNSIRKVLAIITLERIKPRTELFISAFHSGFREGRSTSDIVWIHRWHCSAIQSSKMRHIFLTLICQELLSRLTVEISSY</sequence>
<organism evidence="1 2">
    <name type="scientific">Octopus sinensis</name>
    <name type="common">East Asian common octopus</name>
    <dbReference type="NCBI Taxonomy" id="2607531"/>
    <lineage>
        <taxon>Eukaryota</taxon>
        <taxon>Metazoa</taxon>
        <taxon>Spiralia</taxon>
        <taxon>Lophotrochozoa</taxon>
        <taxon>Mollusca</taxon>
        <taxon>Cephalopoda</taxon>
        <taxon>Coleoidea</taxon>
        <taxon>Octopodiformes</taxon>
        <taxon>Octopoda</taxon>
        <taxon>Incirrata</taxon>
        <taxon>Octopodidae</taxon>
        <taxon>Octopus</taxon>
    </lineage>
</organism>
<keyword evidence="1" id="KW-1185">Reference proteome</keyword>
<dbReference type="KEGG" id="osn:115227290"/>
<protein>
    <submittedName>
        <fullName evidence="2">Uncharacterized protein LOC115227290</fullName>
    </submittedName>
</protein>
<reference evidence="2" key="1">
    <citation type="submission" date="2025-08" db="UniProtKB">
        <authorList>
            <consortium name="RefSeq"/>
        </authorList>
    </citation>
    <scope>IDENTIFICATION</scope>
</reference>
<name>A0A6P7TPD0_9MOLL</name>
<dbReference type="Proteomes" id="UP000515154">
    <property type="component" value="Unplaced"/>
</dbReference>
<gene>
    <name evidence="2" type="primary">LOC115227290</name>
</gene>
<proteinExistence type="predicted"/>
<dbReference type="AlphaFoldDB" id="A0A6P7TPD0"/>